<gene>
    <name evidence="1" type="ORF">E2C01_004975</name>
</gene>
<name>A0A5B7CTS8_PORTR</name>
<reference evidence="1 2" key="1">
    <citation type="submission" date="2019-05" db="EMBL/GenBank/DDBJ databases">
        <title>Another draft genome of Portunus trituberculatus and its Hox gene families provides insights of decapod evolution.</title>
        <authorList>
            <person name="Jeong J.-H."/>
            <person name="Song I."/>
            <person name="Kim S."/>
            <person name="Choi T."/>
            <person name="Kim D."/>
            <person name="Ryu S."/>
            <person name="Kim W."/>
        </authorList>
    </citation>
    <scope>NUCLEOTIDE SEQUENCE [LARGE SCALE GENOMIC DNA]</scope>
    <source>
        <tissue evidence="1">Muscle</tissue>
    </source>
</reference>
<dbReference type="AlphaFoldDB" id="A0A5B7CTS8"/>
<dbReference type="EMBL" id="VSRR010000208">
    <property type="protein sequence ID" value="MPC12291.1"/>
    <property type="molecule type" value="Genomic_DNA"/>
</dbReference>
<evidence type="ECO:0000313" key="2">
    <source>
        <dbReference type="Proteomes" id="UP000324222"/>
    </source>
</evidence>
<dbReference type="Proteomes" id="UP000324222">
    <property type="component" value="Unassembled WGS sequence"/>
</dbReference>
<organism evidence="1 2">
    <name type="scientific">Portunus trituberculatus</name>
    <name type="common">Swimming crab</name>
    <name type="synonym">Neptunus trituberculatus</name>
    <dbReference type="NCBI Taxonomy" id="210409"/>
    <lineage>
        <taxon>Eukaryota</taxon>
        <taxon>Metazoa</taxon>
        <taxon>Ecdysozoa</taxon>
        <taxon>Arthropoda</taxon>
        <taxon>Crustacea</taxon>
        <taxon>Multicrustacea</taxon>
        <taxon>Malacostraca</taxon>
        <taxon>Eumalacostraca</taxon>
        <taxon>Eucarida</taxon>
        <taxon>Decapoda</taxon>
        <taxon>Pleocyemata</taxon>
        <taxon>Brachyura</taxon>
        <taxon>Eubrachyura</taxon>
        <taxon>Portunoidea</taxon>
        <taxon>Portunidae</taxon>
        <taxon>Portuninae</taxon>
        <taxon>Portunus</taxon>
    </lineage>
</organism>
<evidence type="ECO:0000313" key="1">
    <source>
        <dbReference type="EMBL" id="MPC12291.1"/>
    </source>
</evidence>
<protein>
    <submittedName>
        <fullName evidence="1">Uncharacterized protein</fullName>
    </submittedName>
</protein>
<keyword evidence="2" id="KW-1185">Reference proteome</keyword>
<proteinExistence type="predicted"/>
<accession>A0A5B7CTS8</accession>
<comment type="caution">
    <text evidence="1">The sequence shown here is derived from an EMBL/GenBank/DDBJ whole genome shotgun (WGS) entry which is preliminary data.</text>
</comment>
<sequence>MFARPISTCVGGCLGGRQVAPSYSWSPVPLFPALQSYRSALRHVNKHYRYTQVVVLTAYPAEYGGNMMVASERAQSQDSLRHVHL</sequence>